<comment type="caution">
    <text evidence="1">The sequence shown here is derived from an EMBL/GenBank/DDBJ whole genome shotgun (WGS) entry which is preliminary data.</text>
</comment>
<gene>
    <name evidence="1" type="ORF">CLV93_10288</name>
</gene>
<name>A0A2P8CH39_9BACT</name>
<dbReference type="AlphaFoldDB" id="A0A2P8CH39"/>
<evidence type="ECO:0000313" key="2">
    <source>
        <dbReference type="Proteomes" id="UP000240621"/>
    </source>
</evidence>
<dbReference type="Proteomes" id="UP000240621">
    <property type="component" value="Unassembled WGS sequence"/>
</dbReference>
<sequence>MPLYIKPSDVSRLEGCSSPTASRLLNQVRDALGKSAKKPITISEYCEYFEVDQEEVAKYLHSAIAS</sequence>
<accession>A0A2P8CH39</accession>
<evidence type="ECO:0000313" key="1">
    <source>
        <dbReference type="EMBL" id="PSK84303.1"/>
    </source>
</evidence>
<dbReference type="EMBL" id="PYGC01000002">
    <property type="protein sequence ID" value="PSK84303.1"/>
    <property type="molecule type" value="Genomic_DNA"/>
</dbReference>
<protein>
    <submittedName>
        <fullName evidence="1">Uncharacterized protein</fullName>
    </submittedName>
</protein>
<organism evidence="1 2">
    <name type="scientific">Prolixibacter denitrificans</name>
    <dbReference type="NCBI Taxonomy" id="1541063"/>
    <lineage>
        <taxon>Bacteria</taxon>
        <taxon>Pseudomonadati</taxon>
        <taxon>Bacteroidota</taxon>
        <taxon>Bacteroidia</taxon>
        <taxon>Marinilabiliales</taxon>
        <taxon>Prolixibacteraceae</taxon>
        <taxon>Prolixibacter</taxon>
    </lineage>
</organism>
<reference evidence="1 2" key="1">
    <citation type="submission" date="2018-03" db="EMBL/GenBank/DDBJ databases">
        <title>Genomic Encyclopedia of Archaeal and Bacterial Type Strains, Phase II (KMG-II): from individual species to whole genera.</title>
        <authorList>
            <person name="Goeker M."/>
        </authorList>
    </citation>
    <scope>NUCLEOTIDE SEQUENCE [LARGE SCALE GENOMIC DNA]</scope>
    <source>
        <strain evidence="1 2">DSM 27267</strain>
    </source>
</reference>
<proteinExistence type="predicted"/>